<evidence type="ECO:0000256" key="1">
    <source>
        <dbReference type="ARBA" id="ARBA00022472"/>
    </source>
</evidence>
<keyword evidence="1" id="KW-0806">Transcription termination</keyword>
<dbReference type="GO" id="GO:0006353">
    <property type="term" value="P:DNA-templated transcription termination"/>
    <property type="evidence" value="ECO:0007669"/>
    <property type="project" value="UniProtKB-KW"/>
</dbReference>
<keyword evidence="3" id="KW-0694">RNA-binding</keyword>
<dbReference type="PANTHER" id="PTHR22648:SF0">
    <property type="entry name" value="TRANSCRIPTION TERMINATION_ANTITERMINATION PROTEIN NUSA"/>
    <property type="match status" value="1"/>
</dbReference>
<dbReference type="SUPFAM" id="SSF54814">
    <property type="entry name" value="Prokaryotic type KH domain (KH-domain type II)"/>
    <property type="match status" value="2"/>
</dbReference>
<evidence type="ECO:0000313" key="8">
    <source>
        <dbReference type="EMBL" id="TDO20463.1"/>
    </source>
</evidence>
<dbReference type="GO" id="GO:0003723">
    <property type="term" value="F:RNA binding"/>
    <property type="evidence" value="ECO:0007669"/>
    <property type="project" value="UniProtKB-KW"/>
</dbReference>
<proteinExistence type="predicted"/>
<comment type="caution">
    <text evidence="8">The sequence shown here is derived from an EMBL/GenBank/DDBJ whole genome shotgun (WGS) entry which is preliminary data.</text>
</comment>
<dbReference type="OrthoDB" id="9807233at2"/>
<evidence type="ECO:0000256" key="2">
    <source>
        <dbReference type="ARBA" id="ARBA00022490"/>
    </source>
</evidence>
<keyword evidence="4" id="KW-0805">Transcription regulation</keyword>
<evidence type="ECO:0000256" key="3">
    <source>
        <dbReference type="ARBA" id="ARBA00022884"/>
    </source>
</evidence>
<dbReference type="GO" id="GO:0031564">
    <property type="term" value="P:transcription antitermination"/>
    <property type="evidence" value="ECO:0007669"/>
    <property type="project" value="InterPro"/>
</dbReference>
<dbReference type="RefSeq" id="WP_094254463.1">
    <property type="nucleotide sequence ID" value="NZ_NNCE01000002.1"/>
</dbReference>
<gene>
    <name evidence="8" type="ORF">EI74_0291</name>
</gene>
<dbReference type="InterPro" id="IPR025249">
    <property type="entry name" value="TF_NusA_KH_1st"/>
</dbReference>
<dbReference type="InterPro" id="IPR009019">
    <property type="entry name" value="KH_sf_prok-type"/>
</dbReference>
<dbReference type="SUPFAM" id="SSF69705">
    <property type="entry name" value="Transcription factor NusA, N-terminal domain"/>
    <property type="match status" value="1"/>
</dbReference>
<keyword evidence="2" id="KW-0963">Cytoplasm</keyword>
<dbReference type="InterPro" id="IPR030842">
    <property type="entry name" value="TF_NusA_bacterial"/>
</dbReference>
<dbReference type="PANTHER" id="PTHR22648">
    <property type="entry name" value="TRANSCRIPTION TERMINATION FACTOR NUSA"/>
    <property type="match status" value="1"/>
</dbReference>
<evidence type="ECO:0000259" key="6">
    <source>
        <dbReference type="Pfam" id="PF13184"/>
    </source>
</evidence>
<keyword evidence="9" id="KW-1185">Reference proteome</keyword>
<dbReference type="Pfam" id="PF26594">
    <property type="entry name" value="KH_NusA_2nd"/>
    <property type="match status" value="1"/>
</dbReference>
<dbReference type="Pfam" id="PF13184">
    <property type="entry name" value="KH_NusA_1st"/>
    <property type="match status" value="1"/>
</dbReference>
<evidence type="ECO:0000256" key="4">
    <source>
        <dbReference type="ARBA" id="ARBA00023015"/>
    </source>
</evidence>
<organism evidence="8 9">
    <name type="scientific">Mycoplasma testudineum</name>
    <dbReference type="NCBI Taxonomy" id="244584"/>
    <lineage>
        <taxon>Bacteria</taxon>
        <taxon>Bacillati</taxon>
        <taxon>Mycoplasmatota</taxon>
        <taxon>Mollicutes</taxon>
        <taxon>Mycoplasmataceae</taxon>
        <taxon>Mycoplasma</taxon>
    </lineage>
</organism>
<feature type="domain" description="Transcription factor NusA first KH" evidence="6">
    <location>
        <begin position="227"/>
        <end position="304"/>
    </location>
</feature>
<keyword evidence="5" id="KW-0804">Transcription</keyword>
<sequence>MSSNKKTTLPILQNFIDIAEQKKIEISIVKDSFVESLKHVIENVDPDVELEFNWNDKGKLIVTNNKIVVSKEEYDDYSNSSDNKDLRLITFANIEDLKGKYPNVQVDDNMRLEINYDDLSGARVQKLSALLNQNLAKATKERIYRNYLNRIGESVKVKITSIANNYLTLKFLDDEEVITSLRIAEILKADPKFEPKADGILDVFIVDVLQIPKKNGHAVLVSKTSPYEILDILKRTYSEIASKEIIVKRIARRAGERAKVAVMANPDLTDSSYDPISILIGKDGLRSQLIATELKNETIDFIKWTEDRIEFLQEALKPARIISIDEKKEAHDQFSYEIVVPNAMVSVAIGKFGINAGLASDITRSKITIKSYSDALEADDQILWNANVTKEELAELNEFSATKKRVRSDYAKNSYGNFKQKFDVAETENAFREFDSYMENFEGEQIEFETASKTKGKQNKPRKEMGIDIDALNQSFDMISAELEADSDNDFNIDLDSDIENEQAKFTQADKRIAKKYKNYSITDESFADFANDGIDFEEFDDLDDEDDWDE</sequence>
<evidence type="ECO:0000313" key="9">
    <source>
        <dbReference type="Proteomes" id="UP000295518"/>
    </source>
</evidence>
<dbReference type="AlphaFoldDB" id="A0A4R6IDW5"/>
<evidence type="ECO:0000256" key="5">
    <source>
        <dbReference type="ARBA" id="ARBA00023163"/>
    </source>
</evidence>
<dbReference type="EMBL" id="SNWN01000010">
    <property type="protein sequence ID" value="TDO20463.1"/>
    <property type="molecule type" value="Genomic_DNA"/>
</dbReference>
<evidence type="ECO:0000259" key="7">
    <source>
        <dbReference type="Pfam" id="PF26594"/>
    </source>
</evidence>
<feature type="domain" description="NusA-like second KH" evidence="7">
    <location>
        <begin position="310"/>
        <end position="375"/>
    </location>
</feature>
<dbReference type="InterPro" id="IPR058582">
    <property type="entry name" value="KH_NusA_2nd"/>
</dbReference>
<dbReference type="InterPro" id="IPR036555">
    <property type="entry name" value="NusA_N_sf"/>
</dbReference>
<name>A0A4R6IDW5_9MOLU</name>
<dbReference type="Gene3D" id="3.30.300.20">
    <property type="match status" value="2"/>
</dbReference>
<dbReference type="GO" id="GO:0005829">
    <property type="term" value="C:cytosol"/>
    <property type="evidence" value="ECO:0007669"/>
    <property type="project" value="TreeGrafter"/>
</dbReference>
<dbReference type="Proteomes" id="UP000295518">
    <property type="component" value="Unassembled WGS sequence"/>
</dbReference>
<dbReference type="InterPro" id="IPR015946">
    <property type="entry name" value="KH_dom-like_a/b"/>
</dbReference>
<dbReference type="GO" id="GO:0003700">
    <property type="term" value="F:DNA-binding transcription factor activity"/>
    <property type="evidence" value="ECO:0007669"/>
    <property type="project" value="InterPro"/>
</dbReference>
<accession>A0A4R6IDW5</accession>
<protein>
    <submittedName>
        <fullName evidence="8">NusA antitermination factor</fullName>
    </submittedName>
</protein>
<dbReference type="Gene3D" id="3.30.1480.10">
    <property type="entry name" value="NusA, N-terminal domain"/>
    <property type="match status" value="1"/>
</dbReference>
<reference evidence="8 9" key="1">
    <citation type="submission" date="2019-03" db="EMBL/GenBank/DDBJ databases">
        <title>Genomic Encyclopedia of Archaeal and Bacterial Type Strains, Phase II (KMG-II): from individual species to whole genera.</title>
        <authorList>
            <person name="Goeker M."/>
        </authorList>
    </citation>
    <scope>NUCLEOTIDE SEQUENCE [LARGE SCALE GENOMIC DNA]</scope>
    <source>
        <strain evidence="8 9">ATCC 700618</strain>
    </source>
</reference>